<accession>A0A1S5R1P6</accession>
<name>A0A1S5R1P6_9CAUD</name>
<gene>
    <name evidence="1" type="ORF">PMW_200</name>
</gene>
<organism evidence="1 2">
    <name type="scientific">Pseudomonas phage phiPMW</name>
    <dbReference type="NCBI Taxonomy" id="1815582"/>
    <lineage>
        <taxon>Viruses</taxon>
        <taxon>Duplodnaviria</taxon>
        <taxon>Heunggongvirae</taxon>
        <taxon>Uroviricota</taxon>
        <taxon>Caudoviricetes</taxon>
        <taxon>Plaisancevirus</taxon>
        <taxon>Plaisancevirus PMW</taxon>
    </lineage>
</organism>
<sequence length="78" mass="8857">MSIFMDTKYVDCTMTDGDFIKVNATNQGSLKKVYVSCINRENEYQQQSESDVSLSIEETEELIAHLKEAVAFVKGEKQ</sequence>
<evidence type="ECO:0000313" key="1">
    <source>
        <dbReference type="EMBL" id="ANA49325.1"/>
    </source>
</evidence>
<proteinExistence type="predicted"/>
<reference evidence="1 2" key="1">
    <citation type="submission" date="2016-03" db="EMBL/GenBank/DDBJ databases">
        <title>Characterization of pf16 and phiPMW: Two novel phages infecting Pseudomonas putida PpG1.</title>
        <authorList>
            <person name="Magill D.J."/>
            <person name="Krylov V.N."/>
            <person name="Allen C.C.R."/>
            <person name="McGrath J.W."/>
            <person name="Quinn J.P."/>
            <person name="Kulakov L.A."/>
        </authorList>
    </citation>
    <scope>NUCLEOTIDE SEQUENCE [LARGE SCALE GENOMIC DNA]</scope>
</reference>
<protein>
    <submittedName>
        <fullName evidence="1">Uncharacterized protein</fullName>
    </submittedName>
</protein>
<dbReference type="Proteomes" id="UP000223738">
    <property type="component" value="Segment"/>
</dbReference>
<evidence type="ECO:0000313" key="2">
    <source>
        <dbReference type="Proteomes" id="UP000223738"/>
    </source>
</evidence>
<keyword evidence="2" id="KW-1185">Reference proteome</keyword>
<dbReference type="EMBL" id="KU862660">
    <property type="protein sequence ID" value="ANA49325.1"/>
    <property type="molecule type" value="Genomic_DNA"/>
</dbReference>